<name>A0A087GM31_ARAAL</name>
<dbReference type="Gene3D" id="2.40.10.230">
    <property type="entry name" value="Probable tRNA pseudouridine synthase domain"/>
    <property type="match status" value="1"/>
</dbReference>
<feature type="compositionally biased region" description="Polar residues" evidence="1">
    <location>
        <begin position="115"/>
        <end position="133"/>
    </location>
</feature>
<dbReference type="Gramene" id="KFK30933">
    <property type="protein sequence ID" value="KFK30933"/>
    <property type="gene ID" value="AALP_AA6G044800"/>
</dbReference>
<protein>
    <submittedName>
        <fullName evidence="2">Uncharacterized protein</fullName>
    </submittedName>
</protein>
<proteinExistence type="predicted"/>
<evidence type="ECO:0000313" key="2">
    <source>
        <dbReference type="EMBL" id="KFK30933.1"/>
    </source>
</evidence>
<feature type="region of interest" description="Disordered" evidence="1">
    <location>
        <begin position="101"/>
        <end position="133"/>
    </location>
</feature>
<dbReference type="InterPro" id="IPR038664">
    <property type="entry name" value="Gar1/Naf1_Cbf5-bd_sf"/>
</dbReference>
<dbReference type="Proteomes" id="UP000029120">
    <property type="component" value="Chromosome 6"/>
</dbReference>
<sequence length="299" mass="34334">MVYGTRHVVLERTVEHKTLKVGSILCVSETNAPYGRVDGYYFGSVTKPDYVVRLDSNLEKPEDGTHISFIEKFSQYIDEEDLVKRFHDPVKHEFDFYDFEEEEQEEEAECKSDTTEISMSSEEENTNSQMTHHVPQLQHQHFRSNQSTQPMRVVQDTFHQPCPYAAAPLIIVPIIVPVQASMMYPQYHQQSGGLGSLVEQNFPMNMQQQPCPSAAPWTDPTSYYYYSQAQDLYLNSQGSNVFGLQQFPNPNQYDQQQMHPQTQPMQSQGFYGGPSSYRGRGGWRGHRAIERGLGRRSQG</sequence>
<feature type="region of interest" description="Disordered" evidence="1">
    <location>
        <begin position="254"/>
        <end position="299"/>
    </location>
</feature>
<reference evidence="3" key="1">
    <citation type="journal article" date="2015" name="Nat. Plants">
        <title>Genome expansion of Arabis alpina linked with retrotransposition and reduced symmetric DNA methylation.</title>
        <authorList>
            <person name="Willing E.M."/>
            <person name="Rawat V."/>
            <person name="Mandakova T."/>
            <person name="Maumus F."/>
            <person name="James G.V."/>
            <person name="Nordstroem K.J."/>
            <person name="Becker C."/>
            <person name="Warthmann N."/>
            <person name="Chica C."/>
            <person name="Szarzynska B."/>
            <person name="Zytnicki M."/>
            <person name="Albani M.C."/>
            <person name="Kiefer C."/>
            <person name="Bergonzi S."/>
            <person name="Castaings L."/>
            <person name="Mateos J.L."/>
            <person name="Berns M.C."/>
            <person name="Bujdoso N."/>
            <person name="Piofczyk T."/>
            <person name="de Lorenzo L."/>
            <person name="Barrero-Sicilia C."/>
            <person name="Mateos I."/>
            <person name="Piednoel M."/>
            <person name="Hagmann J."/>
            <person name="Chen-Min-Tao R."/>
            <person name="Iglesias-Fernandez R."/>
            <person name="Schuster S.C."/>
            <person name="Alonso-Blanco C."/>
            <person name="Roudier F."/>
            <person name="Carbonero P."/>
            <person name="Paz-Ares J."/>
            <person name="Davis S.J."/>
            <person name="Pecinka A."/>
            <person name="Quesneville H."/>
            <person name="Colot V."/>
            <person name="Lysak M.A."/>
            <person name="Weigel D."/>
            <person name="Coupland G."/>
            <person name="Schneeberger K."/>
        </authorList>
    </citation>
    <scope>NUCLEOTIDE SEQUENCE [LARGE SCALE GENOMIC DNA]</scope>
    <source>
        <strain evidence="3">cv. Pajares</strain>
    </source>
</reference>
<accession>A0A087GM31</accession>
<dbReference type="AlphaFoldDB" id="A0A087GM31"/>
<organism evidence="2 3">
    <name type="scientific">Arabis alpina</name>
    <name type="common">Alpine rock-cress</name>
    <dbReference type="NCBI Taxonomy" id="50452"/>
    <lineage>
        <taxon>Eukaryota</taxon>
        <taxon>Viridiplantae</taxon>
        <taxon>Streptophyta</taxon>
        <taxon>Embryophyta</taxon>
        <taxon>Tracheophyta</taxon>
        <taxon>Spermatophyta</taxon>
        <taxon>Magnoliopsida</taxon>
        <taxon>eudicotyledons</taxon>
        <taxon>Gunneridae</taxon>
        <taxon>Pentapetalae</taxon>
        <taxon>rosids</taxon>
        <taxon>malvids</taxon>
        <taxon>Brassicales</taxon>
        <taxon>Brassicaceae</taxon>
        <taxon>Arabideae</taxon>
        <taxon>Arabis</taxon>
    </lineage>
</organism>
<dbReference type="EMBL" id="CM002874">
    <property type="protein sequence ID" value="KFK30933.1"/>
    <property type="molecule type" value="Genomic_DNA"/>
</dbReference>
<gene>
    <name evidence="2" type="ordered locus">AALP_Aa6g044800</name>
</gene>
<keyword evidence="3" id="KW-1185">Reference proteome</keyword>
<evidence type="ECO:0000256" key="1">
    <source>
        <dbReference type="SAM" id="MobiDB-lite"/>
    </source>
</evidence>
<evidence type="ECO:0000313" key="3">
    <source>
        <dbReference type="Proteomes" id="UP000029120"/>
    </source>
</evidence>
<dbReference type="OrthoDB" id="1090728at2759"/>
<feature type="compositionally biased region" description="Low complexity" evidence="1">
    <location>
        <begin position="254"/>
        <end position="278"/>
    </location>
</feature>